<dbReference type="PANTHER" id="PTHR38567:SF1">
    <property type="entry name" value="DUF4291 DOMAIN-CONTAINING PROTEIN"/>
    <property type="match status" value="1"/>
</dbReference>
<dbReference type="EMBL" id="BNCD01000028">
    <property type="protein sequence ID" value="GHH87548.1"/>
    <property type="molecule type" value="Genomic_DNA"/>
</dbReference>
<reference evidence="2" key="2">
    <citation type="submission" date="2020-09" db="EMBL/GenBank/DDBJ databases">
        <authorList>
            <person name="Sun Q."/>
            <person name="Ohkuma M."/>
        </authorList>
    </citation>
    <scope>NUCLEOTIDE SEQUENCE</scope>
    <source>
        <strain evidence="2">JCM 5069</strain>
    </source>
</reference>
<evidence type="ECO:0000313" key="3">
    <source>
        <dbReference type="Proteomes" id="UP000603708"/>
    </source>
</evidence>
<feature type="region of interest" description="Disordered" evidence="1">
    <location>
        <begin position="72"/>
        <end position="94"/>
    </location>
</feature>
<dbReference type="Pfam" id="PF14124">
    <property type="entry name" value="DUF4291"/>
    <property type="match status" value="1"/>
</dbReference>
<name>A0A919GMX5_9ACTN</name>
<dbReference type="InterPro" id="IPR025633">
    <property type="entry name" value="DUF4291"/>
</dbReference>
<sequence>MEAPIEAGSGPGAIGPERDLHLQPLARRSLELGLAGEAARLYADEWTASINDATSLAHTIHTHVRDGDLDAARQPLPRERPYPVSEGALAHLRQ</sequence>
<comment type="caution">
    <text evidence="2">The sequence shown here is derived from an EMBL/GenBank/DDBJ whole genome shotgun (WGS) entry which is preliminary data.</text>
</comment>
<organism evidence="2 3">
    <name type="scientific">Streptomyces sulfonofaciens</name>
    <dbReference type="NCBI Taxonomy" id="68272"/>
    <lineage>
        <taxon>Bacteria</taxon>
        <taxon>Bacillati</taxon>
        <taxon>Actinomycetota</taxon>
        <taxon>Actinomycetes</taxon>
        <taxon>Kitasatosporales</taxon>
        <taxon>Streptomycetaceae</taxon>
        <taxon>Streptomyces</taxon>
    </lineage>
</organism>
<evidence type="ECO:0000256" key="1">
    <source>
        <dbReference type="SAM" id="MobiDB-lite"/>
    </source>
</evidence>
<reference evidence="2" key="1">
    <citation type="journal article" date="2014" name="Int. J. Syst. Evol. Microbiol.">
        <title>Complete genome sequence of Corynebacterium casei LMG S-19264T (=DSM 44701T), isolated from a smear-ripened cheese.</title>
        <authorList>
            <consortium name="US DOE Joint Genome Institute (JGI-PGF)"/>
            <person name="Walter F."/>
            <person name="Albersmeier A."/>
            <person name="Kalinowski J."/>
            <person name="Ruckert C."/>
        </authorList>
    </citation>
    <scope>NUCLEOTIDE SEQUENCE</scope>
    <source>
        <strain evidence="2">JCM 5069</strain>
    </source>
</reference>
<feature type="compositionally biased region" description="Basic and acidic residues" evidence="1">
    <location>
        <begin position="72"/>
        <end position="81"/>
    </location>
</feature>
<keyword evidence="3" id="KW-1185">Reference proteome</keyword>
<accession>A0A919GMX5</accession>
<dbReference type="Proteomes" id="UP000603708">
    <property type="component" value="Unassembled WGS sequence"/>
</dbReference>
<dbReference type="PANTHER" id="PTHR38567">
    <property type="entry name" value="DUF4291 DOMAIN-CONTAINING PROTEIN"/>
    <property type="match status" value="1"/>
</dbReference>
<dbReference type="AlphaFoldDB" id="A0A919GMX5"/>
<protein>
    <submittedName>
        <fullName evidence="2">Uncharacterized protein</fullName>
    </submittedName>
</protein>
<evidence type="ECO:0000313" key="2">
    <source>
        <dbReference type="EMBL" id="GHH87548.1"/>
    </source>
</evidence>
<proteinExistence type="predicted"/>
<gene>
    <name evidence="2" type="ORF">GCM10018793_63760</name>
</gene>